<evidence type="ECO:0000259" key="1">
    <source>
        <dbReference type="PROSITE" id="PS51384"/>
    </source>
</evidence>
<proteinExistence type="predicted"/>
<dbReference type="EMBL" id="KI966418">
    <property type="protein sequence ID" value="EWC46433.1"/>
    <property type="molecule type" value="Genomic_DNA"/>
</dbReference>
<dbReference type="GO" id="GO:0016491">
    <property type="term" value="F:oxidoreductase activity"/>
    <property type="evidence" value="ECO:0007669"/>
    <property type="project" value="InterPro"/>
</dbReference>
<evidence type="ECO:0000313" key="2">
    <source>
        <dbReference type="EMBL" id="EWC46433.1"/>
    </source>
</evidence>
<dbReference type="OrthoDB" id="436496at2759"/>
<dbReference type="Gene3D" id="2.30.110.10">
    <property type="entry name" value="Electron Transport, Fmn-binding Protein, Chain A"/>
    <property type="match status" value="1"/>
</dbReference>
<organism evidence="2 3">
    <name type="scientific">Drechslerella stenobrocha 248</name>
    <dbReference type="NCBI Taxonomy" id="1043628"/>
    <lineage>
        <taxon>Eukaryota</taxon>
        <taxon>Fungi</taxon>
        <taxon>Dikarya</taxon>
        <taxon>Ascomycota</taxon>
        <taxon>Pezizomycotina</taxon>
        <taxon>Orbiliomycetes</taxon>
        <taxon>Orbiliales</taxon>
        <taxon>Orbiliaceae</taxon>
        <taxon>Drechslerella</taxon>
    </lineage>
</organism>
<dbReference type="InterPro" id="IPR017938">
    <property type="entry name" value="Riboflavin_synthase-like_b-brl"/>
</dbReference>
<dbReference type="PROSITE" id="PS51384">
    <property type="entry name" value="FAD_FR"/>
    <property type="match status" value="1"/>
</dbReference>
<evidence type="ECO:0000313" key="3">
    <source>
        <dbReference type="Proteomes" id="UP000024837"/>
    </source>
</evidence>
<dbReference type="InterPro" id="IPR012349">
    <property type="entry name" value="Split_barrel_FMN-bd"/>
</dbReference>
<dbReference type="HOGENOM" id="CLU_017006_2_0_1"/>
<dbReference type="InterPro" id="IPR039261">
    <property type="entry name" value="FNR_nucleotide-bd"/>
</dbReference>
<dbReference type="Gene3D" id="2.40.30.10">
    <property type="entry name" value="Translation factors"/>
    <property type="match status" value="1"/>
</dbReference>
<sequence>MAVVFGFGGFHPGEVNVQRLLHVPNQDNPTVPFLHPGVARFISASKLVAIGTTSPSGHPWTSLLAGAPGFAQGVGSGLLAIQTVIPAGDPIYENLGEKGWGEVEDGLAKGEGMVAGLAVDLEKRLRVKFYGRSGREMRRANKRAVGLVMEVEQTLWNCPKYMNARQLDIVAAEPPEPVAESTTLSASLPQEALDLISRSDMFFVSSRNGYTDMDTNHRGGPPGFVRVLPPSDPAADEPTTLVWPEYSGNRLYQTLGNLQVTPLAGLTFPDYNTGDILYTTGTVEILIGDAAEAVLNRSKLAIKYTVTEARYSKAALGVRFAQAEQVKWSPYNPMVRYLATEGKGHKLAGQTGMVARLVKKEKITDSIAKFRFQLEGGKGTDEQIWRAGQYVMLNFEEEMSAGYRHMDDSDPQGLNDDYVRSFTVSSPPGRFQGREAGQFEITIRKVGSVTRYLFQQNAGAAFEAPIQGFGGEFFIEKCEGGKVGIVAAGVGITPFIAQWGELMKAGLDVKLFWTVRGEDVPFVRGLLEREDMQGMKEALRLFVTGRGEGDEAIDISAGEVQYRRMQKEDLLDTEDVDTARKWYVCTGRKMLKEVQDWLQGRPVSWEEFTY</sequence>
<dbReference type="SUPFAM" id="SSF52343">
    <property type="entry name" value="Ferredoxin reductase-like, C-terminal NADP-linked domain"/>
    <property type="match status" value="1"/>
</dbReference>
<dbReference type="PANTHER" id="PTHR42815">
    <property type="entry name" value="FAD-BINDING, PUTATIVE (AFU_ORTHOLOGUE AFUA_6G07600)-RELATED"/>
    <property type="match status" value="1"/>
</dbReference>
<protein>
    <recommendedName>
        <fullName evidence="1">FAD-binding FR-type domain-containing protein</fullName>
    </recommendedName>
</protein>
<keyword evidence="3" id="KW-1185">Reference proteome</keyword>
<name>W7I279_9PEZI</name>
<accession>W7I279</accession>
<dbReference type="AlphaFoldDB" id="W7I279"/>
<dbReference type="Proteomes" id="UP000024837">
    <property type="component" value="Unassembled WGS sequence"/>
</dbReference>
<feature type="domain" description="FAD-binding FR-type" evidence="1">
    <location>
        <begin position="350"/>
        <end position="476"/>
    </location>
</feature>
<gene>
    <name evidence="2" type="ORF">DRE_04376</name>
</gene>
<dbReference type="PANTHER" id="PTHR42815:SF2">
    <property type="entry name" value="FAD-BINDING, PUTATIVE (AFU_ORTHOLOGUE AFUA_6G07600)-RELATED"/>
    <property type="match status" value="1"/>
</dbReference>
<dbReference type="Gene3D" id="3.40.50.80">
    <property type="entry name" value="Nucleotide-binding domain of ferredoxin-NADP reductase (FNR) module"/>
    <property type="match status" value="1"/>
</dbReference>
<reference evidence="2 3" key="1">
    <citation type="submission" date="2013-05" db="EMBL/GenBank/DDBJ databases">
        <title>Drechslerella stenobrocha genome reveals carnivorous origination and mechanical trapping mechanism of predatory fungi.</title>
        <authorList>
            <person name="Liu X."/>
            <person name="Zhang W."/>
            <person name="Liu K."/>
        </authorList>
    </citation>
    <scope>NUCLEOTIDE SEQUENCE [LARGE SCALE GENOMIC DNA]</scope>
    <source>
        <strain evidence="2 3">248</strain>
    </source>
</reference>
<dbReference type="SUPFAM" id="SSF63380">
    <property type="entry name" value="Riboflavin synthase domain-like"/>
    <property type="match status" value="1"/>
</dbReference>
<dbReference type="InterPro" id="IPR017927">
    <property type="entry name" value="FAD-bd_FR_type"/>
</dbReference>